<keyword evidence="1" id="KW-0732">Signal</keyword>
<evidence type="ECO:0000256" key="1">
    <source>
        <dbReference type="SAM" id="SignalP"/>
    </source>
</evidence>
<reference evidence="2 3" key="1">
    <citation type="submission" date="2020-11" db="EMBL/GenBank/DDBJ databases">
        <authorList>
            <person name="Sun Q."/>
        </authorList>
    </citation>
    <scope>NUCLEOTIDE SEQUENCE [LARGE SCALE GENOMIC DNA]</scope>
    <source>
        <strain evidence="2 3">P8398</strain>
    </source>
</reference>
<feature type="chain" id="PRO_5046371348" evidence="1">
    <location>
        <begin position="20"/>
        <end position="175"/>
    </location>
</feature>
<sequence>MNRITWLAAAMSSALPALACSPLYYGAETESFAGVQRRFDSVESVVVATLTQARKVTKTLHSQFGEDVDVPAEEDTFVIEQVFKGPAIVGDTLVLTTALSGCGISAIAQLTGPFIPPRPGAKRAEKQPEAPRRWLIYRNQNDDTQLTGSYMARPLFIASSDLYHMPRVLAAASRR</sequence>
<feature type="signal peptide" evidence="1">
    <location>
        <begin position="1"/>
        <end position="19"/>
    </location>
</feature>
<dbReference type="Proteomes" id="UP000662888">
    <property type="component" value="Chromosome"/>
</dbReference>
<evidence type="ECO:0000313" key="3">
    <source>
        <dbReference type="Proteomes" id="UP000662888"/>
    </source>
</evidence>
<protein>
    <submittedName>
        <fullName evidence="2">Uncharacterized protein</fullName>
    </submittedName>
</protein>
<gene>
    <name evidence="2" type="ORF">IV454_24410</name>
</gene>
<name>A0AA48W9U7_9BURK</name>
<dbReference type="EMBL" id="CP065053">
    <property type="protein sequence ID" value="QPI48641.1"/>
    <property type="molecule type" value="Genomic_DNA"/>
</dbReference>
<accession>A0AA48W9U7</accession>
<organism evidence="2 3">
    <name type="scientific">Massilia antarctica</name>
    <dbReference type="NCBI Taxonomy" id="2765360"/>
    <lineage>
        <taxon>Bacteria</taxon>
        <taxon>Pseudomonadati</taxon>
        <taxon>Pseudomonadota</taxon>
        <taxon>Betaproteobacteria</taxon>
        <taxon>Burkholderiales</taxon>
        <taxon>Oxalobacteraceae</taxon>
        <taxon>Telluria group</taxon>
        <taxon>Massilia</taxon>
    </lineage>
</organism>
<keyword evidence="3" id="KW-1185">Reference proteome</keyword>
<evidence type="ECO:0000313" key="2">
    <source>
        <dbReference type="EMBL" id="QPI48641.1"/>
    </source>
</evidence>
<proteinExistence type="predicted"/>